<proteinExistence type="predicted"/>
<reference evidence="1" key="2">
    <citation type="submission" date="2020-05" db="UniProtKB">
        <authorList>
            <consortium name="EnsemblMetazoa"/>
        </authorList>
    </citation>
    <scope>IDENTIFICATION</scope>
    <source>
        <strain evidence="1">WRAIR2</strain>
    </source>
</reference>
<evidence type="ECO:0000313" key="2">
    <source>
        <dbReference type="Proteomes" id="UP000075884"/>
    </source>
</evidence>
<organism evidence="1 2">
    <name type="scientific">Anopheles dirus</name>
    <dbReference type="NCBI Taxonomy" id="7168"/>
    <lineage>
        <taxon>Eukaryota</taxon>
        <taxon>Metazoa</taxon>
        <taxon>Ecdysozoa</taxon>
        <taxon>Arthropoda</taxon>
        <taxon>Hexapoda</taxon>
        <taxon>Insecta</taxon>
        <taxon>Pterygota</taxon>
        <taxon>Neoptera</taxon>
        <taxon>Endopterygota</taxon>
        <taxon>Diptera</taxon>
        <taxon>Nematocera</taxon>
        <taxon>Culicoidea</taxon>
        <taxon>Culicidae</taxon>
        <taxon>Anophelinae</taxon>
        <taxon>Anopheles</taxon>
    </lineage>
</organism>
<name>A0A182MZE1_9DIPT</name>
<reference evidence="2" key="1">
    <citation type="submission" date="2013-03" db="EMBL/GenBank/DDBJ databases">
        <title>The Genome Sequence of Anopheles dirus WRAIR2.</title>
        <authorList>
            <consortium name="The Broad Institute Genomics Platform"/>
            <person name="Neafsey D.E."/>
            <person name="Walton C."/>
            <person name="Walker B."/>
            <person name="Young S.K."/>
            <person name="Zeng Q."/>
            <person name="Gargeya S."/>
            <person name="Fitzgerald M."/>
            <person name="Haas B."/>
            <person name="Abouelleil A."/>
            <person name="Allen A.W."/>
            <person name="Alvarado L."/>
            <person name="Arachchi H.M."/>
            <person name="Berlin A.M."/>
            <person name="Chapman S.B."/>
            <person name="Gainer-Dewar J."/>
            <person name="Goldberg J."/>
            <person name="Griggs A."/>
            <person name="Gujja S."/>
            <person name="Hansen M."/>
            <person name="Howarth C."/>
            <person name="Imamovic A."/>
            <person name="Ireland A."/>
            <person name="Larimer J."/>
            <person name="McCowan C."/>
            <person name="Murphy C."/>
            <person name="Pearson M."/>
            <person name="Poon T.W."/>
            <person name="Priest M."/>
            <person name="Roberts A."/>
            <person name="Saif S."/>
            <person name="Shea T."/>
            <person name="Sisk P."/>
            <person name="Sykes S."/>
            <person name="Wortman J."/>
            <person name="Nusbaum C."/>
            <person name="Birren B."/>
        </authorList>
    </citation>
    <scope>NUCLEOTIDE SEQUENCE [LARGE SCALE GENOMIC DNA]</scope>
    <source>
        <strain evidence="2">WRAIR2</strain>
    </source>
</reference>
<dbReference type="EnsemblMetazoa" id="ADIR000746-RA">
    <property type="protein sequence ID" value="ADIR000746-PA"/>
    <property type="gene ID" value="ADIR000746"/>
</dbReference>
<sequence>MHPTGRQLRPPVERLLPQQLLPLQPLGLELSLSTHGPVPEMGMSAERARTLKAPFALVLPRNIYVSLFESFSKYYVTSLHRARKVVVLFKLS</sequence>
<dbReference type="VEuPathDB" id="VectorBase:ADIR000746"/>
<evidence type="ECO:0000313" key="1">
    <source>
        <dbReference type="EnsemblMetazoa" id="ADIR000746-PA"/>
    </source>
</evidence>
<keyword evidence="2" id="KW-1185">Reference proteome</keyword>
<protein>
    <submittedName>
        <fullName evidence="1">Uncharacterized protein</fullName>
    </submittedName>
</protein>
<dbReference type="Proteomes" id="UP000075884">
    <property type="component" value="Unassembled WGS sequence"/>
</dbReference>
<dbReference type="AlphaFoldDB" id="A0A182MZE1"/>
<accession>A0A182MZE1</accession>